<sequence>MKTILSIVGARPQFIKHAPVQLQLQQYFNAYTIHTGQHYDANMSQVFINELNIPAPDFMFDIGGSKPQGEQTGIIMTKIEEVCTKVKPDAIVIYGDTNSTLAGALIAVKMHIPLVHIEAGLRSYNRKMPEEVNRIVADEFADLLFCPTQLAVDNIRKEKPDRKGVFLCGDVMCDALQLIIDKTTLLFDLPYYFVTLHRPYNTDDQSRMNRILHTLNKLDKKVIFPVHPRTISRLKTYAILPENFPNIHFVDPVGYLESISYQKFAACVLTDSGGIQKEAYMLKKKCITLRSETEWSETLQNGWNTLVFEDIESIPEVINNPCGTYIPNVYGEGTAAEYIAETIFKNI</sequence>
<dbReference type="SUPFAM" id="SSF53756">
    <property type="entry name" value="UDP-Glycosyltransferase/glycogen phosphorylase"/>
    <property type="match status" value="1"/>
</dbReference>
<evidence type="ECO:0000256" key="1">
    <source>
        <dbReference type="RuleBase" id="RU003513"/>
    </source>
</evidence>
<dbReference type="GO" id="GO:0008761">
    <property type="term" value="F:UDP-N-acetylglucosamine 2-epimerase activity"/>
    <property type="evidence" value="ECO:0007669"/>
    <property type="project" value="UniProtKB-EC"/>
</dbReference>
<dbReference type="Gene3D" id="3.40.50.2000">
    <property type="entry name" value="Glycogen Phosphorylase B"/>
    <property type="match status" value="2"/>
</dbReference>
<dbReference type="EC" id="5.1.3.14" evidence="3"/>
<feature type="domain" description="UDP-N-acetylglucosamine 2-epimerase" evidence="2">
    <location>
        <begin position="23"/>
        <end position="343"/>
    </location>
</feature>
<dbReference type="Proteomes" id="UP000253919">
    <property type="component" value="Unassembled WGS sequence"/>
</dbReference>
<dbReference type="EMBL" id="QASA01000001">
    <property type="protein sequence ID" value="RDC62969.1"/>
    <property type="molecule type" value="Genomic_DNA"/>
</dbReference>
<evidence type="ECO:0000259" key="2">
    <source>
        <dbReference type="Pfam" id="PF02350"/>
    </source>
</evidence>
<evidence type="ECO:0000313" key="3">
    <source>
        <dbReference type="EMBL" id="RDC62969.1"/>
    </source>
</evidence>
<dbReference type="RefSeq" id="WP_158546118.1">
    <property type="nucleotide sequence ID" value="NZ_QASA01000001.1"/>
</dbReference>
<protein>
    <submittedName>
        <fullName evidence="3">UDP-N-acetylglucosamine 2-epimerase (Non-hydrolyzing)</fullName>
        <ecNumber evidence="3">5.1.3.14</ecNumber>
    </submittedName>
</protein>
<organism evidence="3 4">
    <name type="scientific">Adhaeribacter pallidiroseus</name>
    <dbReference type="NCBI Taxonomy" id="2072847"/>
    <lineage>
        <taxon>Bacteria</taxon>
        <taxon>Pseudomonadati</taxon>
        <taxon>Bacteroidota</taxon>
        <taxon>Cytophagia</taxon>
        <taxon>Cytophagales</taxon>
        <taxon>Hymenobacteraceae</taxon>
        <taxon>Adhaeribacter</taxon>
    </lineage>
</organism>
<dbReference type="AlphaFoldDB" id="A0A369QJC5"/>
<dbReference type="InterPro" id="IPR029767">
    <property type="entry name" value="WecB-like"/>
</dbReference>
<comment type="similarity">
    <text evidence="1">Belongs to the UDP-N-acetylglucosamine 2-epimerase family.</text>
</comment>
<dbReference type="InterPro" id="IPR003331">
    <property type="entry name" value="UDP_GlcNAc_Epimerase_2_dom"/>
</dbReference>
<dbReference type="NCBIfam" id="TIGR00236">
    <property type="entry name" value="wecB"/>
    <property type="match status" value="1"/>
</dbReference>
<name>A0A369QJC5_9BACT</name>
<gene>
    <name evidence="3" type="primary">wecB</name>
    <name evidence="3" type="ORF">AHMF7616_01568</name>
</gene>
<reference evidence="3 4" key="1">
    <citation type="submission" date="2018-04" db="EMBL/GenBank/DDBJ databases">
        <title>Adhaeribacter sp. HMF7616 genome sequencing and assembly.</title>
        <authorList>
            <person name="Kang H."/>
            <person name="Kang J."/>
            <person name="Cha I."/>
            <person name="Kim H."/>
            <person name="Joh K."/>
        </authorList>
    </citation>
    <scope>NUCLEOTIDE SEQUENCE [LARGE SCALE GENOMIC DNA]</scope>
    <source>
        <strain evidence="3 4">HMF7616</strain>
    </source>
</reference>
<evidence type="ECO:0000313" key="4">
    <source>
        <dbReference type="Proteomes" id="UP000253919"/>
    </source>
</evidence>
<proteinExistence type="inferred from homology"/>
<dbReference type="CDD" id="cd03786">
    <property type="entry name" value="GTB_UDP-GlcNAc_2-Epimerase"/>
    <property type="match status" value="1"/>
</dbReference>
<dbReference type="Pfam" id="PF02350">
    <property type="entry name" value="Epimerase_2"/>
    <property type="match status" value="1"/>
</dbReference>
<keyword evidence="1 3" id="KW-0413">Isomerase</keyword>
<keyword evidence="4" id="KW-1185">Reference proteome</keyword>
<accession>A0A369QJC5</accession>
<comment type="caution">
    <text evidence="3">The sequence shown here is derived from an EMBL/GenBank/DDBJ whole genome shotgun (WGS) entry which is preliminary data.</text>
</comment>
<dbReference type="PANTHER" id="PTHR43174">
    <property type="entry name" value="UDP-N-ACETYLGLUCOSAMINE 2-EPIMERASE"/>
    <property type="match status" value="1"/>
</dbReference>
<dbReference type="PANTHER" id="PTHR43174:SF1">
    <property type="entry name" value="UDP-N-ACETYLGLUCOSAMINE 2-EPIMERASE"/>
    <property type="match status" value="1"/>
</dbReference>
<dbReference type="OrthoDB" id="9803238at2"/>